<dbReference type="PANTHER" id="PTHR46148:SF52">
    <property type="entry name" value="OS04G0603800 PROTEIN"/>
    <property type="match status" value="1"/>
</dbReference>
<reference evidence="2" key="3">
    <citation type="journal article" date="2017" name="Nature">
        <title>Genome sequence of the progenitor of the wheat D genome Aegilops tauschii.</title>
        <authorList>
            <person name="Luo M.C."/>
            <person name="Gu Y.Q."/>
            <person name="Puiu D."/>
            <person name="Wang H."/>
            <person name="Twardziok S.O."/>
            <person name="Deal K.R."/>
            <person name="Huo N."/>
            <person name="Zhu T."/>
            <person name="Wang L."/>
            <person name="Wang Y."/>
            <person name="McGuire P.E."/>
            <person name="Liu S."/>
            <person name="Long H."/>
            <person name="Ramasamy R.K."/>
            <person name="Rodriguez J.C."/>
            <person name="Van S.L."/>
            <person name="Yuan L."/>
            <person name="Wang Z."/>
            <person name="Xia Z."/>
            <person name="Xiao L."/>
            <person name="Anderson O.D."/>
            <person name="Ouyang S."/>
            <person name="Liang Y."/>
            <person name="Zimin A.V."/>
            <person name="Pertea G."/>
            <person name="Qi P."/>
            <person name="Bennetzen J.L."/>
            <person name="Dai X."/>
            <person name="Dawson M.W."/>
            <person name="Muller H.G."/>
            <person name="Kugler K."/>
            <person name="Rivarola-Duarte L."/>
            <person name="Spannagl M."/>
            <person name="Mayer K.F.X."/>
            <person name="Lu F.H."/>
            <person name="Bevan M.W."/>
            <person name="Leroy P."/>
            <person name="Li P."/>
            <person name="You F.M."/>
            <person name="Sun Q."/>
            <person name="Liu Z."/>
            <person name="Lyons E."/>
            <person name="Wicker T."/>
            <person name="Salzberg S.L."/>
            <person name="Devos K.M."/>
            <person name="Dvorak J."/>
        </authorList>
    </citation>
    <scope>NUCLEOTIDE SEQUENCE [LARGE SCALE GENOMIC DNA]</scope>
    <source>
        <strain evidence="2">cv. AL8/78</strain>
    </source>
</reference>
<reference evidence="2" key="4">
    <citation type="submission" date="2019-03" db="UniProtKB">
        <authorList>
            <consortium name="EnsemblPlants"/>
        </authorList>
    </citation>
    <scope>IDENTIFICATION</scope>
</reference>
<dbReference type="InterPro" id="IPR056924">
    <property type="entry name" value="SH3_Tf2-1"/>
</dbReference>
<evidence type="ECO:0000313" key="2">
    <source>
        <dbReference type="EnsemblPlants" id="AET5Gv20091400.1"/>
    </source>
</evidence>
<evidence type="ECO:0000313" key="3">
    <source>
        <dbReference type="Proteomes" id="UP000015105"/>
    </source>
</evidence>
<protein>
    <recommendedName>
        <fullName evidence="1">Tf2-1-like SH3-like domain-containing protein</fullName>
    </recommendedName>
</protein>
<keyword evidence="3" id="KW-1185">Reference proteome</keyword>
<dbReference type="Pfam" id="PF24626">
    <property type="entry name" value="SH3_Tf2-1"/>
    <property type="match status" value="1"/>
</dbReference>
<dbReference type="Proteomes" id="UP000015105">
    <property type="component" value="Chromosome 5D"/>
</dbReference>
<reference evidence="2" key="5">
    <citation type="journal article" date="2021" name="G3 (Bethesda)">
        <title>Aegilops tauschii genome assembly Aet v5.0 features greater sequence contiguity and improved annotation.</title>
        <authorList>
            <person name="Wang L."/>
            <person name="Zhu T."/>
            <person name="Rodriguez J.C."/>
            <person name="Deal K.R."/>
            <person name="Dubcovsky J."/>
            <person name="McGuire P.E."/>
            <person name="Lux T."/>
            <person name="Spannagl M."/>
            <person name="Mayer K.F.X."/>
            <person name="Baldrich P."/>
            <person name="Meyers B.C."/>
            <person name="Huo N."/>
            <person name="Gu Y.Q."/>
            <person name="Zhou H."/>
            <person name="Devos K.M."/>
            <person name="Bennetzen J.L."/>
            <person name="Unver T."/>
            <person name="Budak H."/>
            <person name="Gulick P.J."/>
            <person name="Galiba G."/>
            <person name="Kalapos B."/>
            <person name="Nelson D.R."/>
            <person name="Li P."/>
            <person name="You F.M."/>
            <person name="Luo M.C."/>
            <person name="Dvorak J."/>
        </authorList>
    </citation>
    <scope>NUCLEOTIDE SEQUENCE [LARGE SCALE GENOMIC DNA]</scope>
    <source>
        <strain evidence="2">cv. AL8/78</strain>
    </source>
</reference>
<feature type="domain" description="Tf2-1-like SH3-like" evidence="1">
    <location>
        <begin position="59"/>
        <end position="123"/>
    </location>
</feature>
<reference evidence="3" key="2">
    <citation type="journal article" date="2017" name="Nat. Plants">
        <title>The Aegilops tauschii genome reveals multiple impacts of transposons.</title>
        <authorList>
            <person name="Zhao G."/>
            <person name="Zou C."/>
            <person name="Li K."/>
            <person name="Wang K."/>
            <person name="Li T."/>
            <person name="Gao L."/>
            <person name="Zhang X."/>
            <person name="Wang H."/>
            <person name="Yang Z."/>
            <person name="Liu X."/>
            <person name="Jiang W."/>
            <person name="Mao L."/>
            <person name="Kong X."/>
            <person name="Jiao Y."/>
            <person name="Jia J."/>
        </authorList>
    </citation>
    <scope>NUCLEOTIDE SEQUENCE [LARGE SCALE GENOMIC DNA]</scope>
    <source>
        <strain evidence="3">cv. AL8/78</strain>
    </source>
</reference>
<name>A0A453JK49_AEGTS</name>
<reference evidence="3" key="1">
    <citation type="journal article" date="2014" name="Science">
        <title>Ancient hybridizations among the ancestral genomes of bread wheat.</title>
        <authorList>
            <consortium name="International Wheat Genome Sequencing Consortium,"/>
            <person name="Marcussen T."/>
            <person name="Sandve S.R."/>
            <person name="Heier L."/>
            <person name="Spannagl M."/>
            <person name="Pfeifer M."/>
            <person name="Jakobsen K.S."/>
            <person name="Wulff B.B."/>
            <person name="Steuernagel B."/>
            <person name="Mayer K.F."/>
            <person name="Olsen O.A."/>
        </authorList>
    </citation>
    <scope>NUCLEOTIDE SEQUENCE [LARGE SCALE GENOMIC DNA]</scope>
    <source>
        <strain evidence="3">cv. AL8/78</strain>
    </source>
</reference>
<dbReference type="EnsemblPlants" id="AET5Gv20091400.1">
    <property type="protein sequence ID" value="AET5Gv20091400.1"/>
    <property type="gene ID" value="AET5Gv20091400"/>
</dbReference>
<sequence length="227" mass="25366">DPNLGGLPHFSSAMTPSAPTEELDWAAHTERLHAQLAHAQACFKKQVDRHRAKRAFDVGEQVLLKMQPYAQSSVVNRPCRKLSCKFYGPFMVAERIGTLAYRLQLPADSSIHPVFHVSQLKPYTPDYTPVFSEPPQIPDLVTGNAEPVAIVERRMMKKGDAPVIQLQVQWSNRPSTVTTWEDYDILKERYPSTCIWEGAPSQDGGNVTPADDDLQRTASVVQLTVVN</sequence>
<dbReference type="PANTHER" id="PTHR46148">
    <property type="entry name" value="CHROMO DOMAIN-CONTAINING PROTEIN"/>
    <property type="match status" value="1"/>
</dbReference>
<dbReference type="SUPFAM" id="SSF54160">
    <property type="entry name" value="Chromo domain-like"/>
    <property type="match status" value="1"/>
</dbReference>
<accession>A0A453JK49</accession>
<dbReference type="AlphaFoldDB" id="A0A453JK49"/>
<organism evidence="2 3">
    <name type="scientific">Aegilops tauschii subsp. strangulata</name>
    <name type="common">Goatgrass</name>
    <dbReference type="NCBI Taxonomy" id="200361"/>
    <lineage>
        <taxon>Eukaryota</taxon>
        <taxon>Viridiplantae</taxon>
        <taxon>Streptophyta</taxon>
        <taxon>Embryophyta</taxon>
        <taxon>Tracheophyta</taxon>
        <taxon>Spermatophyta</taxon>
        <taxon>Magnoliopsida</taxon>
        <taxon>Liliopsida</taxon>
        <taxon>Poales</taxon>
        <taxon>Poaceae</taxon>
        <taxon>BOP clade</taxon>
        <taxon>Pooideae</taxon>
        <taxon>Triticodae</taxon>
        <taxon>Triticeae</taxon>
        <taxon>Triticinae</taxon>
        <taxon>Aegilops</taxon>
    </lineage>
</organism>
<dbReference type="STRING" id="200361.A0A453JK49"/>
<proteinExistence type="predicted"/>
<dbReference type="InterPro" id="IPR016197">
    <property type="entry name" value="Chromo-like_dom_sf"/>
</dbReference>
<dbReference type="Gramene" id="AET5Gv20091400.1">
    <property type="protein sequence ID" value="AET5Gv20091400.1"/>
    <property type="gene ID" value="AET5Gv20091400"/>
</dbReference>
<evidence type="ECO:0000259" key="1">
    <source>
        <dbReference type="Pfam" id="PF24626"/>
    </source>
</evidence>